<dbReference type="EMBL" id="QZEY01000017">
    <property type="protein sequence ID" value="RJL24007.1"/>
    <property type="molecule type" value="Genomic_DNA"/>
</dbReference>
<dbReference type="PANTHER" id="PTHR11579:SF0">
    <property type="entry name" value="PROTEIN-L-ISOASPARTATE(D-ASPARTATE) O-METHYLTRANSFERASE"/>
    <property type="match status" value="1"/>
</dbReference>
<comment type="subcellular location">
    <subcellularLocation>
        <location evidence="1">Cytoplasm</location>
    </subcellularLocation>
</comment>
<proteinExistence type="inferred from homology"/>
<dbReference type="GO" id="GO:0005737">
    <property type="term" value="C:cytoplasm"/>
    <property type="evidence" value="ECO:0007669"/>
    <property type="project" value="UniProtKB-SubCell"/>
</dbReference>
<comment type="similarity">
    <text evidence="2">Belongs to the methyltransferase superfamily. L-isoaspartyl/D-aspartyl protein methyltransferase family.</text>
</comment>
<dbReference type="CDD" id="cd02440">
    <property type="entry name" value="AdoMet_MTases"/>
    <property type="match status" value="1"/>
</dbReference>
<keyword evidence="7" id="KW-0808">Transferase</keyword>
<evidence type="ECO:0000256" key="5">
    <source>
        <dbReference type="ARBA" id="ARBA00022490"/>
    </source>
</evidence>
<evidence type="ECO:0000313" key="13">
    <source>
        <dbReference type="Proteomes" id="UP000265768"/>
    </source>
</evidence>
<evidence type="ECO:0000256" key="7">
    <source>
        <dbReference type="ARBA" id="ARBA00022679"/>
    </source>
</evidence>
<dbReference type="AlphaFoldDB" id="A0A3A4AAZ9"/>
<name>A0A3A4AAZ9_9ACTN</name>
<dbReference type="Pfam" id="PF01135">
    <property type="entry name" value="PCMT"/>
    <property type="match status" value="1"/>
</dbReference>
<evidence type="ECO:0000256" key="9">
    <source>
        <dbReference type="ARBA" id="ARBA00030757"/>
    </source>
</evidence>
<evidence type="ECO:0000256" key="6">
    <source>
        <dbReference type="ARBA" id="ARBA00022603"/>
    </source>
</evidence>
<evidence type="ECO:0000256" key="4">
    <source>
        <dbReference type="ARBA" id="ARBA00013346"/>
    </source>
</evidence>
<organism evidence="12 13">
    <name type="scientific">Bailinhaonella thermotolerans</name>
    <dbReference type="NCBI Taxonomy" id="1070861"/>
    <lineage>
        <taxon>Bacteria</taxon>
        <taxon>Bacillati</taxon>
        <taxon>Actinomycetota</taxon>
        <taxon>Actinomycetes</taxon>
        <taxon>Streptosporangiales</taxon>
        <taxon>Streptosporangiaceae</taxon>
        <taxon>Bailinhaonella</taxon>
    </lineage>
</organism>
<evidence type="ECO:0000256" key="1">
    <source>
        <dbReference type="ARBA" id="ARBA00004496"/>
    </source>
</evidence>
<reference evidence="12 13" key="1">
    <citation type="submission" date="2018-09" db="EMBL/GenBank/DDBJ databases">
        <title>YIM 75507 draft genome.</title>
        <authorList>
            <person name="Tang S."/>
            <person name="Feng Y."/>
        </authorList>
    </citation>
    <scope>NUCLEOTIDE SEQUENCE [LARGE SCALE GENOMIC DNA]</scope>
    <source>
        <strain evidence="12 13">YIM 75507</strain>
    </source>
</reference>
<keyword evidence="6" id="KW-0489">Methyltransferase</keyword>
<evidence type="ECO:0000313" key="12">
    <source>
        <dbReference type="EMBL" id="RJL24007.1"/>
    </source>
</evidence>
<protein>
    <recommendedName>
        <fullName evidence="4">Protein-L-isoaspartate O-methyltransferase</fullName>
        <ecNumber evidence="3">2.1.1.77</ecNumber>
    </recommendedName>
    <alternativeName>
        <fullName evidence="11">L-isoaspartyl protein carboxyl methyltransferase</fullName>
    </alternativeName>
    <alternativeName>
        <fullName evidence="9">Protein L-isoaspartyl methyltransferase</fullName>
    </alternativeName>
    <alternativeName>
        <fullName evidence="10">Protein-beta-aspartate methyltransferase</fullName>
    </alternativeName>
</protein>
<dbReference type="Proteomes" id="UP000265768">
    <property type="component" value="Unassembled WGS sequence"/>
</dbReference>
<dbReference type="InterPro" id="IPR029063">
    <property type="entry name" value="SAM-dependent_MTases_sf"/>
</dbReference>
<sequence>MTMHLTESIADRLTAYTADLRDKGAVRTDAVARAFSAVPRHLFIPAVNDRGERIPVGDNPPGELLDLIYSDRSIMTHVPGDEAGGFSSASQPALVAKMLEALRLEPGQRVLEIGAGTGYNAALIATITGAPVVTVDVSRAVADEAARALRRVGITEATALHADGYYGHRDGGPYDRIVVTCGVTGISPHWLDQLAPGGFALVPLAHGGLHPLVAVPAATPHTGGRVGGRAVSHADFMTASGPLYHWPEGRTRLPDAPVPARALDSVPGTGPALEWEDYQALWFHLAARDPRTTRAWTEGLDPAAGMCALHEPGAGTAWIHLDGTARHTGAGSPLDRLRALVGEWDRAGRPAIGDWACAFTLDGAPGQPVLLPTEWHTLSGESPRGDAHPASA</sequence>
<comment type="caution">
    <text evidence="12">The sequence shown here is derived from an EMBL/GenBank/DDBJ whole genome shotgun (WGS) entry which is preliminary data.</text>
</comment>
<dbReference type="PANTHER" id="PTHR11579">
    <property type="entry name" value="PROTEIN-L-ISOASPARTATE O-METHYLTRANSFERASE"/>
    <property type="match status" value="1"/>
</dbReference>
<dbReference type="EC" id="2.1.1.77" evidence="3"/>
<keyword evidence="5" id="KW-0963">Cytoplasm</keyword>
<dbReference type="OrthoDB" id="4035289at2"/>
<dbReference type="GO" id="GO:0032259">
    <property type="term" value="P:methylation"/>
    <property type="evidence" value="ECO:0007669"/>
    <property type="project" value="UniProtKB-KW"/>
</dbReference>
<dbReference type="RefSeq" id="WP_119930263.1">
    <property type="nucleotide sequence ID" value="NZ_QZEY01000017.1"/>
</dbReference>
<evidence type="ECO:0000256" key="2">
    <source>
        <dbReference type="ARBA" id="ARBA00005369"/>
    </source>
</evidence>
<gene>
    <name evidence="12" type="ORF">D5H75_31775</name>
</gene>
<dbReference type="GO" id="GO:0004719">
    <property type="term" value="F:protein-L-isoaspartate (D-aspartate) O-methyltransferase activity"/>
    <property type="evidence" value="ECO:0007669"/>
    <property type="project" value="UniProtKB-EC"/>
</dbReference>
<accession>A0A3A4AAZ9</accession>
<keyword evidence="8" id="KW-0949">S-adenosyl-L-methionine</keyword>
<evidence type="ECO:0000256" key="3">
    <source>
        <dbReference type="ARBA" id="ARBA00011890"/>
    </source>
</evidence>
<evidence type="ECO:0000256" key="8">
    <source>
        <dbReference type="ARBA" id="ARBA00022691"/>
    </source>
</evidence>
<dbReference type="InterPro" id="IPR000682">
    <property type="entry name" value="PCMT"/>
</dbReference>
<evidence type="ECO:0000256" key="11">
    <source>
        <dbReference type="ARBA" id="ARBA00031350"/>
    </source>
</evidence>
<dbReference type="SUPFAM" id="SSF53335">
    <property type="entry name" value="S-adenosyl-L-methionine-dependent methyltransferases"/>
    <property type="match status" value="1"/>
</dbReference>
<evidence type="ECO:0000256" key="10">
    <source>
        <dbReference type="ARBA" id="ARBA00031323"/>
    </source>
</evidence>
<keyword evidence="13" id="KW-1185">Reference proteome</keyword>
<dbReference type="Gene3D" id="3.40.50.150">
    <property type="entry name" value="Vaccinia Virus protein VP39"/>
    <property type="match status" value="1"/>
</dbReference>